<accession>G5J1L3</accession>
<organism evidence="4 5">
    <name type="scientific">Crocosphaera watsonii WH 0003</name>
    <dbReference type="NCBI Taxonomy" id="423471"/>
    <lineage>
        <taxon>Bacteria</taxon>
        <taxon>Bacillati</taxon>
        <taxon>Cyanobacteriota</taxon>
        <taxon>Cyanophyceae</taxon>
        <taxon>Oscillatoriophycideae</taxon>
        <taxon>Chroococcales</taxon>
        <taxon>Aphanothecaceae</taxon>
        <taxon>Crocosphaera</taxon>
    </lineage>
</organism>
<dbReference type="PATRIC" id="fig|423471.3.peg.1294"/>
<keyword evidence="1 4" id="KW-0808">Transferase</keyword>
<evidence type="ECO:0000259" key="3">
    <source>
        <dbReference type="Pfam" id="PF13439"/>
    </source>
</evidence>
<evidence type="ECO:0000313" key="5">
    <source>
        <dbReference type="Proteomes" id="UP000003477"/>
    </source>
</evidence>
<dbReference type="SUPFAM" id="SSF53756">
    <property type="entry name" value="UDP-Glycosyltransferase/glycogen phosphorylase"/>
    <property type="match status" value="1"/>
</dbReference>
<dbReference type="InterPro" id="IPR001296">
    <property type="entry name" value="Glyco_trans_1"/>
</dbReference>
<evidence type="ECO:0000313" key="4">
    <source>
        <dbReference type="EMBL" id="EHJ13921.1"/>
    </source>
</evidence>
<name>G5J1L3_CROWT</name>
<evidence type="ECO:0000256" key="1">
    <source>
        <dbReference type="ARBA" id="ARBA00022679"/>
    </source>
</evidence>
<protein>
    <submittedName>
        <fullName evidence="4">Glycosyl transferase, group 1</fullName>
    </submittedName>
</protein>
<evidence type="ECO:0000259" key="2">
    <source>
        <dbReference type="Pfam" id="PF00534"/>
    </source>
</evidence>
<feature type="domain" description="Glycosyl transferase family 1" evidence="2">
    <location>
        <begin position="197"/>
        <end position="363"/>
    </location>
</feature>
<dbReference type="Pfam" id="PF00534">
    <property type="entry name" value="Glycos_transf_1"/>
    <property type="match status" value="1"/>
</dbReference>
<dbReference type="PANTHER" id="PTHR46401:SF2">
    <property type="entry name" value="GLYCOSYLTRANSFERASE WBBK-RELATED"/>
    <property type="match status" value="1"/>
</dbReference>
<dbReference type="AlphaFoldDB" id="G5J1L3"/>
<dbReference type="PANTHER" id="PTHR46401">
    <property type="entry name" value="GLYCOSYLTRANSFERASE WBBK-RELATED"/>
    <property type="match status" value="1"/>
</dbReference>
<dbReference type="GO" id="GO:0009103">
    <property type="term" value="P:lipopolysaccharide biosynthetic process"/>
    <property type="evidence" value="ECO:0007669"/>
    <property type="project" value="TreeGrafter"/>
</dbReference>
<proteinExistence type="predicted"/>
<dbReference type="Proteomes" id="UP000003477">
    <property type="component" value="Unassembled WGS sequence"/>
</dbReference>
<feature type="domain" description="Glycosyltransferase subfamily 4-like N-terminal" evidence="3">
    <location>
        <begin position="17"/>
        <end position="180"/>
    </location>
</feature>
<dbReference type="Pfam" id="PF13439">
    <property type="entry name" value="Glyco_transf_4"/>
    <property type="match status" value="1"/>
</dbReference>
<dbReference type="Gene3D" id="3.40.50.2000">
    <property type="entry name" value="Glycogen Phosphorylase B"/>
    <property type="match status" value="2"/>
</dbReference>
<gene>
    <name evidence="4" type="ORF">CWATWH0003_1395</name>
</gene>
<sequence length="386" mass="44504">MFKVGIDATPVRGKLTGIGVYTLNLINALSQLQEIENFTLDIYFHPSVKNWLKRNLSSPELLCQYPHVSCLPIPVSLADRLAKYSPFILPYFEKKLEQPDIIQGTDHYIFPYQKAKKIMTIHDLTFIKFPEYSTNIVKGYLERIKRCLSWTDAIITFSENTKQDIAELLNIDPNIIYVTPQSSRYPSNYLNPQLLDNHRQVINDYLEKPYFLFVSTLEPRKNILTLIKAYEYLKHNYKIPHQLILIGKKGWDYQDILDQIESSQCKGDIKHLDYVSDELVAIFYSQAEAFIYPSFYEGFGLPVLEAMTLGSPVITSNTSSLPEVAGDAALYIDPNNYYELAEMMLKVVDNSTLRKEMINKGKTQANKFSWERTAKVTLDIYRSLTA</sequence>
<dbReference type="CDD" id="cd03809">
    <property type="entry name" value="GT4_MtfB-like"/>
    <property type="match status" value="1"/>
</dbReference>
<dbReference type="GO" id="GO:0016757">
    <property type="term" value="F:glycosyltransferase activity"/>
    <property type="evidence" value="ECO:0007669"/>
    <property type="project" value="InterPro"/>
</dbReference>
<dbReference type="EMBL" id="AESD01000219">
    <property type="protein sequence ID" value="EHJ13921.1"/>
    <property type="molecule type" value="Genomic_DNA"/>
</dbReference>
<dbReference type="RefSeq" id="WP_007309841.1">
    <property type="nucleotide sequence ID" value="NZ_AESD01000219.1"/>
</dbReference>
<dbReference type="FunFam" id="3.40.50.2000:FF:000119">
    <property type="entry name" value="Glycosyl transferase group 1"/>
    <property type="match status" value="1"/>
</dbReference>
<dbReference type="GeneID" id="88765194"/>
<dbReference type="InterPro" id="IPR028098">
    <property type="entry name" value="Glyco_trans_4-like_N"/>
</dbReference>
<reference evidence="4 5" key="1">
    <citation type="journal article" date="2011" name="Front. Microbiol.">
        <title>Two Strains of Crocosphaera watsonii with Highly Conserved Genomes are Distinguished by Strain-Specific Features.</title>
        <authorList>
            <person name="Bench S.R."/>
            <person name="Ilikchyan I.N."/>
            <person name="Tripp H.J."/>
            <person name="Zehr J.P."/>
        </authorList>
    </citation>
    <scope>NUCLEOTIDE SEQUENCE [LARGE SCALE GENOMIC DNA]</scope>
    <source>
        <strain evidence="4 5">WH 0003</strain>
    </source>
</reference>
<comment type="caution">
    <text evidence="4">The sequence shown here is derived from an EMBL/GenBank/DDBJ whole genome shotgun (WGS) entry which is preliminary data.</text>
</comment>